<dbReference type="CDD" id="cd20071">
    <property type="entry name" value="SET_SMYD"/>
    <property type="match status" value="1"/>
</dbReference>
<dbReference type="Proteomes" id="UP000747110">
    <property type="component" value="Unassembled WGS sequence"/>
</dbReference>
<dbReference type="InterPro" id="IPR001214">
    <property type="entry name" value="SET_dom"/>
</dbReference>
<gene>
    <name evidence="2" type="ORF">Vretifemale_4251</name>
</gene>
<dbReference type="InterPro" id="IPR053209">
    <property type="entry name" value="Gramillin-biosynth_MTr"/>
</dbReference>
<reference evidence="2" key="1">
    <citation type="journal article" date="2021" name="Proc. Natl. Acad. Sci. U.S.A.">
        <title>Three genomes in the algal genus Volvox reveal the fate of a haploid sex-determining region after a transition to homothallism.</title>
        <authorList>
            <person name="Yamamoto K."/>
            <person name="Hamaji T."/>
            <person name="Kawai-Toyooka H."/>
            <person name="Matsuzaki R."/>
            <person name="Takahashi F."/>
            <person name="Nishimura Y."/>
            <person name="Kawachi M."/>
            <person name="Noguchi H."/>
            <person name="Minakuchi Y."/>
            <person name="Umen J.G."/>
            <person name="Toyoda A."/>
            <person name="Nozaki H."/>
        </authorList>
    </citation>
    <scope>NUCLEOTIDE SEQUENCE</scope>
    <source>
        <strain evidence="2">NIES-3786</strain>
    </source>
</reference>
<dbReference type="InterPro" id="IPR046341">
    <property type="entry name" value="SET_dom_sf"/>
</dbReference>
<evidence type="ECO:0000313" key="2">
    <source>
        <dbReference type="EMBL" id="GIL74233.1"/>
    </source>
</evidence>
<protein>
    <submittedName>
        <fullName evidence="2">Uncharacterized protein</fullName>
    </submittedName>
</protein>
<dbReference type="PROSITE" id="PS50280">
    <property type="entry name" value="SET"/>
    <property type="match status" value="1"/>
</dbReference>
<feature type="compositionally biased region" description="Low complexity" evidence="1">
    <location>
        <begin position="197"/>
        <end position="216"/>
    </location>
</feature>
<organism evidence="2 3">
    <name type="scientific">Volvox reticuliferus</name>
    <dbReference type="NCBI Taxonomy" id="1737510"/>
    <lineage>
        <taxon>Eukaryota</taxon>
        <taxon>Viridiplantae</taxon>
        <taxon>Chlorophyta</taxon>
        <taxon>core chlorophytes</taxon>
        <taxon>Chlorophyceae</taxon>
        <taxon>CS clade</taxon>
        <taxon>Chlamydomonadales</taxon>
        <taxon>Volvocaceae</taxon>
        <taxon>Volvox</taxon>
    </lineage>
</organism>
<keyword evidence="3" id="KW-1185">Reference proteome</keyword>
<sequence>MANLRPLGRQAKKANRSDSEILLLSRNSHQSWSWPLGTHCAFRKPSRAAMATTCTPSTASLITTISRSRFTNFVCHGSRIRDHGGSSLSALPPNQPVISHFATHARGNICNLHCRRYEAPGSKANTAVACSSQCRCCGRSAAGPLGSPSIRASCSSHGHDVMAPIRQAGGTPLTYSQLQPSHAATAASAQLVRRRSLATASASAPEAPASEGSPQPLRSGDLDELLYTSGGEAPYYRGPLELREVPDPFVPECTTDSGVGVFVTEDVPCGTLLLACYPLALLRGRPTGHSTHAPAAPALLPSPMELAHALDGAIMSPLAAAWMLGLYDGVDDDEDDGDVSDGGSGEGDGGRKRRRLAQLRQLFRQPFDATSAAAPDADEGEEELGFRDAAGVAAKGVRCPLPAEAVARVVTFNAYGEARPDPAVAAVKSLSGEHLSGCVGLWPPFSLINHSCAPVASYGLVGDVMVVRAATDLSAGQQVTISYFGRRALAPLELRRAYLAQHYGFICSCERCTLEAAGLEEEDQQAGEGDGYGRLRGEGRNGAGAGTARLPPELPAFLENLHTTCSRAAAPHLNDMLTGRRWMAAAGGGGGTGVNGAVRRDEPVSELVEELSELYNYLSGCWQQLLRAAAAAAATSGTVAEGEEEEGVEDAAATGGGGLSQQEVFWLEGSVFVLLDQLLVVLGTLGLLKRVEEQHQRTAAKSMASGEAGGGRKGALAAAAKGGSVRRVAASPGGKAAGRAEVDGVVVVADESGSAAAAPPLTALAAMRAVASRRWRVEELTRNFLMPYVDLLAQAQEVAAAVAPGSDLAVACAVRLLYGIQAVLGPESDEFREAEISCYDALSARYGILDYDVYEQILEVCVKQYGAQEVRLPGLAGEAVPAAAPQPPAAFLLDGGAGEGGMVGLHIPAVPVDAEVVEE</sequence>
<dbReference type="EMBL" id="BNCP01000006">
    <property type="protein sequence ID" value="GIL74233.1"/>
    <property type="molecule type" value="Genomic_DNA"/>
</dbReference>
<dbReference type="PANTHER" id="PTHR47643:SF2">
    <property type="entry name" value="TPR DOMAIN PROTEIN (AFU_ORTHOLOGUE AFUA_5G12710)"/>
    <property type="match status" value="1"/>
</dbReference>
<dbReference type="PANTHER" id="PTHR47643">
    <property type="entry name" value="TPR DOMAIN PROTEIN (AFU_ORTHOLOGUE AFUA_5G12710)"/>
    <property type="match status" value="1"/>
</dbReference>
<accession>A0A8J4C9D3</accession>
<name>A0A8J4C9D3_9CHLO</name>
<evidence type="ECO:0000256" key="1">
    <source>
        <dbReference type="SAM" id="MobiDB-lite"/>
    </source>
</evidence>
<comment type="caution">
    <text evidence="2">The sequence shown here is derived from an EMBL/GenBank/DDBJ whole genome shotgun (WGS) entry which is preliminary data.</text>
</comment>
<dbReference type="SUPFAM" id="SSF82199">
    <property type="entry name" value="SET domain"/>
    <property type="match status" value="1"/>
</dbReference>
<evidence type="ECO:0000313" key="3">
    <source>
        <dbReference type="Proteomes" id="UP000747110"/>
    </source>
</evidence>
<dbReference type="OrthoDB" id="438641at2759"/>
<dbReference type="Pfam" id="PF00856">
    <property type="entry name" value="SET"/>
    <property type="match status" value="1"/>
</dbReference>
<proteinExistence type="predicted"/>
<dbReference type="Gene3D" id="2.170.270.10">
    <property type="entry name" value="SET domain"/>
    <property type="match status" value="1"/>
</dbReference>
<feature type="region of interest" description="Disordered" evidence="1">
    <location>
        <begin position="197"/>
        <end position="223"/>
    </location>
</feature>
<dbReference type="AlphaFoldDB" id="A0A8J4C9D3"/>